<evidence type="ECO:0000313" key="3">
    <source>
        <dbReference type="EMBL" id="NMX03521.1"/>
    </source>
</evidence>
<sequence>MNVVFDTRFQTDLKRVARYQPNIVYELRELIDAINELGEIPAVYNSHLLIQPRGNYTGYWELHLQEGKFDIVVIYTHTSSRATIRFIRIGSHKDLFQGKML</sequence>
<dbReference type="NCBIfam" id="TIGR02385">
    <property type="entry name" value="RelE_StbE"/>
    <property type="match status" value="1"/>
</dbReference>
<accession>A0A378PBZ7</accession>
<dbReference type="AlphaFoldDB" id="A0A378PBZ7"/>
<dbReference type="Proteomes" id="UP000575397">
    <property type="component" value="Unassembled WGS sequence"/>
</dbReference>
<evidence type="ECO:0000313" key="2">
    <source>
        <dbReference type="EMBL" id="MCU9967879.1"/>
    </source>
</evidence>
<evidence type="ECO:0000313" key="5">
    <source>
        <dbReference type="Proteomes" id="UP001209486"/>
    </source>
</evidence>
<dbReference type="SUPFAM" id="SSF143011">
    <property type="entry name" value="RelE-like"/>
    <property type="match status" value="1"/>
</dbReference>
<name>A0A378PBZ7_9ACTO</name>
<dbReference type="EMBL" id="JABCUS010000011">
    <property type="protein sequence ID" value="NMX03521.1"/>
    <property type="molecule type" value="Genomic_DNA"/>
</dbReference>
<evidence type="ECO:0000256" key="1">
    <source>
        <dbReference type="ARBA" id="ARBA00022649"/>
    </source>
</evidence>
<comment type="caution">
    <text evidence="3">The sequence shown here is derived from an EMBL/GenBank/DDBJ whole genome shotgun (WGS) entry which is preliminary data.</text>
</comment>
<dbReference type="InterPro" id="IPR007712">
    <property type="entry name" value="RelE/ParE_toxin"/>
</dbReference>
<reference evidence="2 5" key="1">
    <citation type="submission" date="2019-08" db="EMBL/GenBank/DDBJ databases">
        <title>Comparison of rpoB and gyrB Sequences from Mobiluncus Species and Development of a Multiplex PCR Method for Clinical Detection of Mobiluncus curtisii and Mobiluncus mulieris.</title>
        <authorList>
            <person name="Yang L."/>
            <person name="Shen Y."/>
            <person name="Xu G."/>
            <person name="Shu L.-B."/>
            <person name="Hu J."/>
            <person name="Zhang R."/>
            <person name="Wang Y."/>
            <person name="Zhou H.-W."/>
            <person name="Zhang X."/>
        </authorList>
    </citation>
    <scope>NUCLEOTIDE SEQUENCE [LARGE SCALE GENOMIC DNA]</scope>
    <source>
        <strain evidence="2 5">M26</strain>
    </source>
</reference>
<gene>
    <name evidence="2" type="ORF">FYZ43_00265</name>
    <name evidence="3" type="ORF">HHJ77_06210</name>
</gene>
<proteinExistence type="predicted"/>
<dbReference type="RefSeq" id="WP_114989832.1">
    <property type="nucleotide sequence ID" value="NZ_CAMXYF010000018.1"/>
</dbReference>
<dbReference type="EMBL" id="VSZY01000001">
    <property type="protein sequence ID" value="MCU9967879.1"/>
    <property type="molecule type" value="Genomic_DNA"/>
</dbReference>
<evidence type="ECO:0000313" key="4">
    <source>
        <dbReference type="Proteomes" id="UP000575397"/>
    </source>
</evidence>
<keyword evidence="1" id="KW-1277">Toxin-antitoxin system</keyword>
<reference evidence="3 4" key="2">
    <citation type="submission" date="2020-04" db="EMBL/GenBank/DDBJ databases">
        <title>Antimicrobial susceptibility and clonality of vaginal-derived multi-drug resistant Mobiluncus isolates in China.</title>
        <authorList>
            <person name="Zhang X."/>
        </authorList>
    </citation>
    <scope>NUCLEOTIDE SEQUENCE [LARGE SCALE GENOMIC DNA]</scope>
    <source>
        <strain evidence="3 4">12</strain>
    </source>
</reference>
<protein>
    <submittedName>
        <fullName evidence="3">Type II toxin-antitoxin system mRNA interferase toxin, RelE/StbE family</fullName>
    </submittedName>
</protein>
<dbReference type="InterPro" id="IPR004386">
    <property type="entry name" value="Toxin_YafQ-like"/>
</dbReference>
<organism evidence="3 4">
    <name type="scientific">Mobiluncus mulieris</name>
    <dbReference type="NCBI Taxonomy" id="2052"/>
    <lineage>
        <taxon>Bacteria</taxon>
        <taxon>Bacillati</taxon>
        <taxon>Actinomycetota</taxon>
        <taxon>Actinomycetes</taxon>
        <taxon>Actinomycetales</taxon>
        <taxon>Actinomycetaceae</taxon>
        <taxon>Mobiluncus</taxon>
    </lineage>
</organism>
<dbReference type="Pfam" id="PF15738">
    <property type="entry name" value="YafQ_toxin"/>
    <property type="match status" value="1"/>
</dbReference>
<dbReference type="Gene3D" id="3.30.2310.20">
    <property type="entry name" value="RelE-like"/>
    <property type="match status" value="1"/>
</dbReference>
<dbReference type="InterPro" id="IPR035093">
    <property type="entry name" value="RelE/ParE_toxin_dom_sf"/>
</dbReference>
<dbReference type="Proteomes" id="UP001209486">
    <property type="component" value="Unassembled WGS sequence"/>
</dbReference>